<gene>
    <name evidence="7" type="ORF">LTRI10_LOCUS5495</name>
</gene>
<feature type="domain" description="MYND-type" evidence="6">
    <location>
        <begin position="193"/>
        <end position="231"/>
    </location>
</feature>
<accession>A0AAV2CPA2</accession>
<keyword evidence="8" id="KW-1185">Reference proteome</keyword>
<keyword evidence="1" id="KW-0479">Metal-binding</keyword>
<evidence type="ECO:0000256" key="2">
    <source>
        <dbReference type="ARBA" id="ARBA00022771"/>
    </source>
</evidence>
<evidence type="ECO:0000256" key="1">
    <source>
        <dbReference type="ARBA" id="ARBA00022723"/>
    </source>
</evidence>
<dbReference type="InterPro" id="IPR007320">
    <property type="entry name" value="PDCD2_C"/>
</dbReference>
<organism evidence="7 8">
    <name type="scientific">Linum trigynum</name>
    <dbReference type="NCBI Taxonomy" id="586398"/>
    <lineage>
        <taxon>Eukaryota</taxon>
        <taxon>Viridiplantae</taxon>
        <taxon>Streptophyta</taxon>
        <taxon>Embryophyta</taxon>
        <taxon>Tracheophyta</taxon>
        <taxon>Spermatophyta</taxon>
        <taxon>Magnoliopsida</taxon>
        <taxon>eudicotyledons</taxon>
        <taxon>Gunneridae</taxon>
        <taxon>Pentapetalae</taxon>
        <taxon>rosids</taxon>
        <taxon>fabids</taxon>
        <taxon>Malpighiales</taxon>
        <taxon>Linaceae</taxon>
        <taxon>Linum</taxon>
    </lineage>
</organism>
<dbReference type="AlphaFoldDB" id="A0AAV2CPA2"/>
<evidence type="ECO:0000256" key="5">
    <source>
        <dbReference type="SAM" id="MobiDB-lite"/>
    </source>
</evidence>
<evidence type="ECO:0000259" key="6">
    <source>
        <dbReference type="PROSITE" id="PS50865"/>
    </source>
</evidence>
<name>A0AAV2CPA2_9ROSI</name>
<dbReference type="PANTHER" id="PTHR12298">
    <property type="entry name" value="PCDC2 PROGRAMMED CELL DEATH PROTEIN 2 -RELATED"/>
    <property type="match status" value="1"/>
</dbReference>
<protein>
    <recommendedName>
        <fullName evidence="6">MYND-type domain-containing protein</fullName>
    </recommendedName>
</protein>
<dbReference type="Pfam" id="PF04194">
    <property type="entry name" value="PDCD2_C"/>
    <property type="match status" value="1"/>
</dbReference>
<dbReference type="PANTHER" id="PTHR12298:SF4">
    <property type="entry name" value="PROGRAMMED CELL DEATH PROTEIN 2"/>
    <property type="match status" value="1"/>
</dbReference>
<feature type="region of interest" description="Disordered" evidence="5">
    <location>
        <begin position="1"/>
        <end position="53"/>
    </location>
</feature>
<dbReference type="SUPFAM" id="SSF144232">
    <property type="entry name" value="HIT/MYND zinc finger-like"/>
    <property type="match status" value="1"/>
</dbReference>
<feature type="compositionally biased region" description="Acidic residues" evidence="5">
    <location>
        <begin position="42"/>
        <end position="53"/>
    </location>
</feature>
<sequence length="417" mass="47495">MEGTSAKGDSMEKLKGLRISSLESDSEEEAAVVKENRKAVDVEDEDDEDEDEDLEPVMLGFLEKPEHPWSLLRQSFPSKAGGAPAWLDPVNLPTGRHCVCDICGKPLRFVLQVYAPITEKESAYHRTLFVFMCPKMSCLLRDQHEQWKHKPEQPSRSVKVFRCQLPLSNPFYSSENPRNDGTDRPSAPGAVLCDRCGTWKGDKICGRCKKVHYCSERHQRKDWESVHKYECRKVDNSLQVSNACSSNGGTIKSKVLTKKLWPEYEIVDEDEVEFGAKVTDDSQNNVMSLVSRDKADDSMDSIIDGFKMDIDKRTFAIFEERRSRAPDQVLRYCRSSTAKPLWPMFSGRLPKADIPSCKHCGGRMIFEFQILSTLLYYLGVDNGRDSLDWATIVVYTCESSCDASVAYKEEFVWVQLY</sequence>
<evidence type="ECO:0000313" key="7">
    <source>
        <dbReference type="EMBL" id="CAL1357899.1"/>
    </source>
</evidence>
<evidence type="ECO:0000256" key="3">
    <source>
        <dbReference type="ARBA" id="ARBA00022833"/>
    </source>
</evidence>
<dbReference type="PROSITE" id="PS50865">
    <property type="entry name" value="ZF_MYND_2"/>
    <property type="match status" value="1"/>
</dbReference>
<dbReference type="GO" id="GO:0005737">
    <property type="term" value="C:cytoplasm"/>
    <property type="evidence" value="ECO:0007669"/>
    <property type="project" value="InterPro"/>
</dbReference>
<keyword evidence="2 4" id="KW-0863">Zinc-finger</keyword>
<reference evidence="7 8" key="1">
    <citation type="submission" date="2024-04" db="EMBL/GenBank/DDBJ databases">
        <authorList>
            <person name="Fracassetti M."/>
        </authorList>
    </citation>
    <scope>NUCLEOTIDE SEQUENCE [LARGE SCALE GENOMIC DNA]</scope>
</reference>
<proteinExistence type="predicted"/>
<dbReference type="InterPro" id="IPR002893">
    <property type="entry name" value="Znf_MYND"/>
</dbReference>
<dbReference type="Proteomes" id="UP001497516">
    <property type="component" value="Chromosome 1"/>
</dbReference>
<keyword evidence="3" id="KW-0862">Zinc</keyword>
<feature type="compositionally biased region" description="Basic and acidic residues" evidence="5">
    <location>
        <begin position="31"/>
        <end position="41"/>
    </location>
</feature>
<dbReference type="Gene3D" id="6.10.140.2220">
    <property type="match status" value="1"/>
</dbReference>
<dbReference type="EMBL" id="OZ034813">
    <property type="protein sequence ID" value="CAL1357899.1"/>
    <property type="molecule type" value="Genomic_DNA"/>
</dbReference>
<evidence type="ECO:0000313" key="8">
    <source>
        <dbReference type="Proteomes" id="UP001497516"/>
    </source>
</evidence>
<evidence type="ECO:0000256" key="4">
    <source>
        <dbReference type="PROSITE-ProRule" id="PRU00134"/>
    </source>
</evidence>
<dbReference type="Pfam" id="PF01753">
    <property type="entry name" value="zf-MYND"/>
    <property type="match status" value="1"/>
</dbReference>
<dbReference type="GO" id="GO:0008270">
    <property type="term" value="F:zinc ion binding"/>
    <property type="evidence" value="ECO:0007669"/>
    <property type="project" value="UniProtKB-KW"/>
</dbReference>
<dbReference type="PROSITE" id="PS01360">
    <property type="entry name" value="ZF_MYND_1"/>
    <property type="match status" value="1"/>
</dbReference>